<evidence type="ECO:0000313" key="3">
    <source>
        <dbReference type="Proteomes" id="UP000000589"/>
    </source>
</evidence>
<protein>
    <submittedName>
        <fullName evidence="1">Outer dense fiber of sperm tails 2-like</fullName>
    </submittedName>
</protein>
<keyword evidence="3" id="KW-1185">Reference proteome</keyword>
<accession>A0A0G2JF51</accession>
<dbReference type="Bgee" id="ENSMUSG00000028256">
    <property type="expression patterns" value="Expressed in spermatocyte and 208 other cell types or tissues"/>
</dbReference>
<reference evidence="1" key="3">
    <citation type="submission" date="2025-08" db="UniProtKB">
        <authorList>
            <consortium name="Ensembl"/>
        </authorList>
    </citation>
    <scope>IDENTIFICATION</scope>
    <source>
        <strain evidence="1">C57BL/6J</strain>
    </source>
</reference>
<sequence length="43" mass="4768">MEMPTSDGSLSEGLISYLIRERGSAPQCAPEKHLSRLIFLHPV</sequence>
<dbReference type="ExpressionAtlas" id="A0A0G2JF51">
    <property type="expression patterns" value="baseline and differential"/>
</dbReference>
<proteinExistence type="predicted"/>
<reference evidence="1 3" key="2">
    <citation type="journal article" date="2011" name="PLoS Biol.">
        <title>Modernizing reference genome assemblies.</title>
        <authorList>
            <person name="Church D.M."/>
            <person name="Schneider V.A."/>
            <person name="Graves T."/>
            <person name="Auger K."/>
            <person name="Cunningham F."/>
            <person name="Bouk N."/>
            <person name="Chen H.C."/>
            <person name="Agarwala R."/>
            <person name="McLaren W.M."/>
            <person name="Ritchie G.R."/>
            <person name="Albracht D."/>
            <person name="Kremitzki M."/>
            <person name="Rock S."/>
            <person name="Kotkiewicz H."/>
            <person name="Kremitzki C."/>
            <person name="Wollam A."/>
            <person name="Trani L."/>
            <person name="Fulton L."/>
            <person name="Fulton R."/>
            <person name="Matthews L."/>
            <person name="Whitehead S."/>
            <person name="Chow W."/>
            <person name="Torrance J."/>
            <person name="Dunn M."/>
            <person name="Harden G."/>
            <person name="Threadgold G."/>
            <person name="Wood J."/>
            <person name="Collins J."/>
            <person name="Heath P."/>
            <person name="Griffiths G."/>
            <person name="Pelan S."/>
            <person name="Grafham D."/>
            <person name="Eichler E.E."/>
            <person name="Weinstock G."/>
            <person name="Mardis E.R."/>
            <person name="Wilson R.K."/>
            <person name="Howe K."/>
            <person name="Flicek P."/>
            <person name="Hubbard T."/>
        </authorList>
    </citation>
    <scope>NUCLEOTIDE SEQUENCE [LARGE SCALE GENOMIC DNA]</scope>
    <source>
        <strain evidence="1 3">C57BL/6J</strain>
    </source>
</reference>
<dbReference type="VEuPathDB" id="HostDB:ENSMUSG00000028256"/>
<evidence type="ECO:0000313" key="1">
    <source>
        <dbReference type="Ensembl" id="ENSMUSP00000143025.2"/>
    </source>
</evidence>
<reference evidence="1" key="4">
    <citation type="submission" date="2025-09" db="UniProtKB">
        <authorList>
            <consortium name="Ensembl"/>
        </authorList>
    </citation>
    <scope>IDENTIFICATION</scope>
    <source>
        <strain evidence="1">C57BL/6J</strain>
    </source>
</reference>
<reference evidence="1 3" key="1">
    <citation type="journal article" date="2009" name="PLoS Biol.">
        <title>Lineage-specific biology revealed by a finished genome assembly of the mouse.</title>
        <authorList>
            <consortium name="Mouse Genome Sequencing Consortium"/>
            <person name="Church D.M."/>
            <person name="Goodstadt L."/>
            <person name="Hillier L.W."/>
            <person name="Zody M.C."/>
            <person name="Goldstein S."/>
            <person name="She X."/>
            <person name="Bult C.J."/>
            <person name="Agarwala R."/>
            <person name="Cherry J.L."/>
            <person name="DiCuccio M."/>
            <person name="Hlavina W."/>
            <person name="Kapustin Y."/>
            <person name="Meric P."/>
            <person name="Maglott D."/>
            <person name="Birtle Z."/>
            <person name="Marques A.C."/>
            <person name="Graves T."/>
            <person name="Zhou S."/>
            <person name="Teague B."/>
            <person name="Potamousis K."/>
            <person name="Churas C."/>
            <person name="Place M."/>
            <person name="Herschleb J."/>
            <person name="Runnheim R."/>
            <person name="Forrest D."/>
            <person name="Amos-Landgraf J."/>
            <person name="Schwartz D.C."/>
            <person name="Cheng Z."/>
            <person name="Lindblad-Toh K."/>
            <person name="Eichler E.E."/>
            <person name="Ponting C.P."/>
        </authorList>
    </citation>
    <scope>NUCLEOTIDE SEQUENCE [LARGE SCALE GENOMIC DNA]</scope>
    <source>
        <strain evidence="1 3">C57BL/6J</strain>
    </source>
</reference>
<dbReference type="AGR" id="MGI:1098600"/>
<gene>
    <name evidence="1 2" type="primary">Odf2l</name>
</gene>
<dbReference type="Antibodypedia" id="33581">
    <property type="antibodies" value="113 antibodies from 24 providers"/>
</dbReference>
<dbReference type="Ensembl" id="ENSMUST00000196552.5">
    <property type="protein sequence ID" value="ENSMUSP00000143025.2"/>
    <property type="gene ID" value="ENSMUSG00000028256.17"/>
</dbReference>
<evidence type="ECO:0000313" key="2">
    <source>
        <dbReference type="MGI" id="MGI:1098600"/>
    </source>
</evidence>
<name>A0A0G2JF51_MOUSE</name>
<dbReference type="MGI" id="MGI:1098600">
    <property type="gene designation" value="Odf2l"/>
</dbReference>
<dbReference type="AlphaFoldDB" id="A0A0G2JF51"/>
<organism evidence="1 3">
    <name type="scientific">Mus musculus</name>
    <name type="common">Mouse</name>
    <dbReference type="NCBI Taxonomy" id="10090"/>
    <lineage>
        <taxon>Eukaryota</taxon>
        <taxon>Metazoa</taxon>
        <taxon>Chordata</taxon>
        <taxon>Craniata</taxon>
        <taxon>Vertebrata</taxon>
        <taxon>Euteleostomi</taxon>
        <taxon>Mammalia</taxon>
        <taxon>Eutheria</taxon>
        <taxon>Euarchontoglires</taxon>
        <taxon>Glires</taxon>
        <taxon>Rodentia</taxon>
        <taxon>Myomorpha</taxon>
        <taxon>Muroidea</taxon>
        <taxon>Muridae</taxon>
        <taxon>Murinae</taxon>
        <taxon>Mus</taxon>
        <taxon>Mus</taxon>
    </lineage>
</organism>
<dbReference type="GeneTree" id="ENSGT00530000063497"/>
<dbReference type="Proteomes" id="UP000000589">
    <property type="component" value="Chromosome 3"/>
</dbReference>